<name>A0A067C949_SAPPC</name>
<feature type="region of interest" description="Disordered" evidence="1">
    <location>
        <begin position="17"/>
        <end position="36"/>
    </location>
</feature>
<dbReference type="Proteomes" id="UP000030745">
    <property type="component" value="Unassembled WGS sequence"/>
</dbReference>
<dbReference type="RefSeq" id="XP_012205989.1">
    <property type="nucleotide sequence ID" value="XM_012350599.1"/>
</dbReference>
<protein>
    <submittedName>
        <fullName evidence="2">Uncharacterized protein</fullName>
    </submittedName>
</protein>
<feature type="compositionally biased region" description="Low complexity" evidence="1">
    <location>
        <begin position="18"/>
        <end position="27"/>
    </location>
</feature>
<evidence type="ECO:0000313" key="2">
    <source>
        <dbReference type="EMBL" id="KDO23337.1"/>
    </source>
</evidence>
<dbReference type="OrthoDB" id="59711at2759"/>
<accession>A0A067C949</accession>
<dbReference type="KEGG" id="spar:SPRG_11651"/>
<evidence type="ECO:0000256" key="1">
    <source>
        <dbReference type="SAM" id="MobiDB-lite"/>
    </source>
</evidence>
<gene>
    <name evidence="2" type="ORF">SPRG_11651</name>
</gene>
<dbReference type="VEuPathDB" id="FungiDB:SPRG_11651"/>
<evidence type="ECO:0000313" key="3">
    <source>
        <dbReference type="Proteomes" id="UP000030745"/>
    </source>
</evidence>
<keyword evidence="3" id="KW-1185">Reference proteome</keyword>
<dbReference type="GeneID" id="24133675"/>
<dbReference type="EMBL" id="KK583255">
    <property type="protein sequence ID" value="KDO23337.1"/>
    <property type="molecule type" value="Genomic_DNA"/>
</dbReference>
<sequence>MMFLPAWQAPSMLVTPMDVVSPSTTSDDSQRKKDDARLRKQKYNRDRLRQKRTEYMAEFQALEAQIRQLVDLRDEAQREKQIGVLPWVEVAAALKADSSLSQMQNRELLKQVRAAEALCKSLRSWVASRIVHATLNPEHTSWRESMIPEDDASRKLGLDWISKRLYHNLNGAIEASGLPGPIDATAYYRIDVERHADTYRLSEFKQRVERVRFDIATRTLSAQYFEIFDGDEEERQNDDMTYIRYPSLYGRTNNVPYTEKMLVRQFKEQHRFVIFTHGVPDDAKFQDPIRCDWSAWVVVTELGANECLLQFGYTAYGLRGDDGYLPLEVEMPALAAFSDDDDTRFARFRHKQRDDRLRRQMEDVAAFQERCRQTEAAGTDAPPIAWTSSPEERKERARIKKQDYNRERLRQKRCEHLTALTALTAEFKTLSATLARARATTSTSLLPWAAVAQALRDERDLKEATNAALKQGVRRYKLLCRTMLHWLSSAETIRAYPASEKRAWSYSTLPLDSDARALGLDWIAHRLYHNLDGYLERSELPTPTTGDRPYYRLNVRAHENSYSLTEFKQFVESAPLPVVAQCLYDHYFETYDGDYVDMRRPDLSYVRYVCLYGLELQRSFPERMLTRVFREENRCIVFTHGVSDDAKYYDDPIKSHWTAWVVAERMDATTTVIKHGFESFGLETKAGFLDVADEVPFLRDVASDDAARFIQFQLYQRDYRGRRFVDESNRFAKRLAKCRGNG</sequence>
<reference evidence="2 3" key="1">
    <citation type="journal article" date="2013" name="PLoS Genet.">
        <title>Distinctive expansion of potential virulence genes in the genome of the oomycete fish pathogen Saprolegnia parasitica.</title>
        <authorList>
            <person name="Jiang R.H."/>
            <person name="de Bruijn I."/>
            <person name="Haas B.J."/>
            <person name="Belmonte R."/>
            <person name="Lobach L."/>
            <person name="Christie J."/>
            <person name="van den Ackerveken G."/>
            <person name="Bottin A."/>
            <person name="Bulone V."/>
            <person name="Diaz-Moreno S.M."/>
            <person name="Dumas B."/>
            <person name="Fan L."/>
            <person name="Gaulin E."/>
            <person name="Govers F."/>
            <person name="Grenville-Briggs L.J."/>
            <person name="Horner N.R."/>
            <person name="Levin J.Z."/>
            <person name="Mammella M."/>
            <person name="Meijer H.J."/>
            <person name="Morris P."/>
            <person name="Nusbaum C."/>
            <person name="Oome S."/>
            <person name="Phillips A.J."/>
            <person name="van Rooyen D."/>
            <person name="Rzeszutek E."/>
            <person name="Saraiva M."/>
            <person name="Secombes C.J."/>
            <person name="Seidl M.F."/>
            <person name="Snel B."/>
            <person name="Stassen J.H."/>
            <person name="Sykes S."/>
            <person name="Tripathy S."/>
            <person name="van den Berg H."/>
            <person name="Vega-Arreguin J.C."/>
            <person name="Wawra S."/>
            <person name="Young S.K."/>
            <person name="Zeng Q."/>
            <person name="Dieguez-Uribeondo J."/>
            <person name="Russ C."/>
            <person name="Tyler B.M."/>
            <person name="van West P."/>
        </authorList>
    </citation>
    <scope>NUCLEOTIDE SEQUENCE [LARGE SCALE GENOMIC DNA]</scope>
    <source>
        <strain evidence="2 3">CBS 223.65</strain>
    </source>
</reference>
<organism evidence="2 3">
    <name type="scientific">Saprolegnia parasitica (strain CBS 223.65)</name>
    <dbReference type="NCBI Taxonomy" id="695850"/>
    <lineage>
        <taxon>Eukaryota</taxon>
        <taxon>Sar</taxon>
        <taxon>Stramenopiles</taxon>
        <taxon>Oomycota</taxon>
        <taxon>Saprolegniomycetes</taxon>
        <taxon>Saprolegniales</taxon>
        <taxon>Saprolegniaceae</taxon>
        <taxon>Saprolegnia</taxon>
    </lineage>
</organism>
<dbReference type="AlphaFoldDB" id="A0A067C949"/>
<proteinExistence type="predicted"/>